<sequence>MRLSLQRTAEFNSSYKLSNLDPHGPTDDVSIGPLEFIDLSSLVLCSSPADMPPPGMIAFIERDLLTSL</sequence>
<organism evidence="1 2">
    <name type="scientific">Mycena citricolor</name>
    <dbReference type="NCBI Taxonomy" id="2018698"/>
    <lineage>
        <taxon>Eukaryota</taxon>
        <taxon>Fungi</taxon>
        <taxon>Dikarya</taxon>
        <taxon>Basidiomycota</taxon>
        <taxon>Agaricomycotina</taxon>
        <taxon>Agaricomycetes</taxon>
        <taxon>Agaricomycetidae</taxon>
        <taxon>Agaricales</taxon>
        <taxon>Marasmiineae</taxon>
        <taxon>Mycenaceae</taxon>
        <taxon>Mycena</taxon>
    </lineage>
</organism>
<gene>
    <name evidence="1" type="ORF">MYCIT1_LOCUS10461</name>
</gene>
<dbReference type="AlphaFoldDB" id="A0AAD2JXR3"/>
<evidence type="ECO:0000313" key="1">
    <source>
        <dbReference type="EMBL" id="CAK5267717.1"/>
    </source>
</evidence>
<evidence type="ECO:0000313" key="2">
    <source>
        <dbReference type="Proteomes" id="UP001295794"/>
    </source>
</evidence>
<comment type="caution">
    <text evidence="1">The sequence shown here is derived from an EMBL/GenBank/DDBJ whole genome shotgun (WGS) entry which is preliminary data.</text>
</comment>
<proteinExistence type="predicted"/>
<protein>
    <submittedName>
        <fullName evidence="1">Uncharacterized protein</fullName>
    </submittedName>
</protein>
<name>A0AAD2JXR3_9AGAR</name>
<dbReference type="EMBL" id="CAVNYO010000131">
    <property type="protein sequence ID" value="CAK5267717.1"/>
    <property type="molecule type" value="Genomic_DNA"/>
</dbReference>
<dbReference type="Proteomes" id="UP001295794">
    <property type="component" value="Unassembled WGS sequence"/>
</dbReference>
<keyword evidence="2" id="KW-1185">Reference proteome</keyword>
<feature type="non-terminal residue" evidence="1">
    <location>
        <position position="68"/>
    </location>
</feature>
<accession>A0AAD2JXR3</accession>
<reference evidence="1" key="1">
    <citation type="submission" date="2023-11" db="EMBL/GenBank/DDBJ databases">
        <authorList>
            <person name="De Vega J J."/>
            <person name="De Vega J J."/>
        </authorList>
    </citation>
    <scope>NUCLEOTIDE SEQUENCE</scope>
</reference>